<dbReference type="InterPro" id="IPR035979">
    <property type="entry name" value="RBD_domain_sf"/>
</dbReference>
<name>A0ABQ9I730_9NEOP</name>
<keyword evidence="2" id="KW-1185">Reference proteome</keyword>
<evidence type="ECO:0000313" key="1">
    <source>
        <dbReference type="EMBL" id="KAJ8892456.1"/>
    </source>
</evidence>
<sequence>MRILFTNKYLESLNYTVPNEGSVFSRGMSADVELLVEGVPKDFNVTNVYNVFRSATDLVEVRLTKNKSTPARKFAFLKFHSNIGADETAVLFGKLEQTHLTILSSTSDPKQHLKFTEVWLARRPAQLSADLLARVERRHMAVQQHPYFWYITMWYFVRKHIADAMHLPSIELLQHYLDHHVGTGGLYRDPTALLIFLRRLVCLRQGKNIQQRGSRPLVLRSFEEKFRPRLNRGVGGPIRAQYGEDGAASKCKGWENRENLEKICQPAALFSKIPICENLYRTTLHDGVRYPSRYERYTWNRQHVHKGTFILQHRCWHMDACAGTSILTGSCDNRHDMITPQPRCWHMDTRSGRSLFV</sequence>
<dbReference type="CDD" id="cd00590">
    <property type="entry name" value="RRM_SF"/>
    <property type="match status" value="1"/>
</dbReference>
<dbReference type="Proteomes" id="UP001159363">
    <property type="component" value="Chromosome 2"/>
</dbReference>
<dbReference type="EMBL" id="JARBHB010000002">
    <property type="protein sequence ID" value="KAJ8892456.1"/>
    <property type="molecule type" value="Genomic_DNA"/>
</dbReference>
<protein>
    <recommendedName>
        <fullName evidence="3">RRM domain-containing protein</fullName>
    </recommendedName>
</protein>
<proteinExistence type="predicted"/>
<accession>A0ABQ9I730</accession>
<evidence type="ECO:0008006" key="3">
    <source>
        <dbReference type="Google" id="ProtNLM"/>
    </source>
</evidence>
<dbReference type="SUPFAM" id="SSF54928">
    <property type="entry name" value="RNA-binding domain, RBD"/>
    <property type="match status" value="1"/>
</dbReference>
<organism evidence="1 2">
    <name type="scientific">Dryococelus australis</name>
    <dbReference type="NCBI Taxonomy" id="614101"/>
    <lineage>
        <taxon>Eukaryota</taxon>
        <taxon>Metazoa</taxon>
        <taxon>Ecdysozoa</taxon>
        <taxon>Arthropoda</taxon>
        <taxon>Hexapoda</taxon>
        <taxon>Insecta</taxon>
        <taxon>Pterygota</taxon>
        <taxon>Neoptera</taxon>
        <taxon>Polyneoptera</taxon>
        <taxon>Phasmatodea</taxon>
        <taxon>Verophasmatodea</taxon>
        <taxon>Anareolatae</taxon>
        <taxon>Phasmatidae</taxon>
        <taxon>Eurycanthinae</taxon>
        <taxon>Dryococelus</taxon>
    </lineage>
</organism>
<evidence type="ECO:0000313" key="2">
    <source>
        <dbReference type="Proteomes" id="UP001159363"/>
    </source>
</evidence>
<reference evidence="1 2" key="1">
    <citation type="submission" date="2023-02" db="EMBL/GenBank/DDBJ databases">
        <title>LHISI_Scaffold_Assembly.</title>
        <authorList>
            <person name="Stuart O.P."/>
            <person name="Cleave R."/>
            <person name="Magrath M.J.L."/>
            <person name="Mikheyev A.S."/>
        </authorList>
    </citation>
    <scope>NUCLEOTIDE SEQUENCE [LARGE SCALE GENOMIC DNA]</scope>
    <source>
        <strain evidence="1">Daus_M_001</strain>
        <tissue evidence="1">Leg muscle</tissue>
    </source>
</reference>
<gene>
    <name evidence="1" type="ORF">PR048_005036</name>
</gene>
<comment type="caution">
    <text evidence="1">The sequence shown here is derived from an EMBL/GenBank/DDBJ whole genome shotgun (WGS) entry which is preliminary data.</text>
</comment>